<dbReference type="AlphaFoldDB" id="A0A072TNW4"/>
<keyword evidence="4" id="KW-1185">Reference proteome</keyword>
<dbReference type="Proteomes" id="UP000002051">
    <property type="component" value="Unassembled WGS sequence"/>
</dbReference>
<dbReference type="EMBL" id="KL404281">
    <property type="protein sequence ID" value="KEH15265.1"/>
    <property type="molecule type" value="Genomic_DNA"/>
</dbReference>
<reference evidence="3" key="3">
    <citation type="submission" date="2015-06" db="UniProtKB">
        <authorList>
            <consortium name="EnsemblPlants"/>
        </authorList>
    </citation>
    <scope>IDENTIFICATION</scope>
    <source>
        <strain evidence="3">cv. Jemalong A17</strain>
    </source>
</reference>
<dbReference type="EnsemblPlants" id="KEH15265">
    <property type="protein sequence ID" value="KEH15265"/>
    <property type="gene ID" value="MTR_1557s0010"/>
</dbReference>
<feature type="transmembrane region" description="Helical" evidence="1">
    <location>
        <begin position="20"/>
        <end position="42"/>
    </location>
</feature>
<reference evidence="2 4" key="2">
    <citation type="journal article" date="2014" name="BMC Genomics">
        <title>An improved genome release (version Mt4.0) for the model legume Medicago truncatula.</title>
        <authorList>
            <person name="Tang H."/>
            <person name="Krishnakumar V."/>
            <person name="Bidwell S."/>
            <person name="Rosen B."/>
            <person name="Chan A."/>
            <person name="Zhou S."/>
            <person name="Gentzbittel L."/>
            <person name="Childs K.L."/>
            <person name="Yandell M."/>
            <person name="Gundlach H."/>
            <person name="Mayer K.F."/>
            <person name="Schwartz D.C."/>
            <person name="Town C.D."/>
        </authorList>
    </citation>
    <scope>GENOME REANNOTATION</scope>
    <source>
        <strain evidence="2">A17</strain>
        <strain evidence="3 4">cv. Jemalong A17</strain>
    </source>
</reference>
<evidence type="ECO:0000256" key="1">
    <source>
        <dbReference type="SAM" id="Phobius"/>
    </source>
</evidence>
<reference evidence="2 4" key="1">
    <citation type="journal article" date="2011" name="Nature">
        <title>The Medicago genome provides insight into the evolution of rhizobial symbioses.</title>
        <authorList>
            <person name="Young N.D."/>
            <person name="Debelle F."/>
            <person name="Oldroyd G.E."/>
            <person name="Geurts R."/>
            <person name="Cannon S.B."/>
            <person name="Udvardi M.K."/>
            <person name="Benedito V.A."/>
            <person name="Mayer K.F."/>
            <person name="Gouzy J."/>
            <person name="Schoof H."/>
            <person name="Van de Peer Y."/>
            <person name="Proost S."/>
            <person name="Cook D.R."/>
            <person name="Meyers B.C."/>
            <person name="Spannagl M."/>
            <person name="Cheung F."/>
            <person name="De Mita S."/>
            <person name="Krishnakumar V."/>
            <person name="Gundlach H."/>
            <person name="Zhou S."/>
            <person name="Mudge J."/>
            <person name="Bharti A.K."/>
            <person name="Murray J.D."/>
            <person name="Naoumkina M.A."/>
            <person name="Rosen B."/>
            <person name="Silverstein K.A."/>
            <person name="Tang H."/>
            <person name="Rombauts S."/>
            <person name="Zhao P.X."/>
            <person name="Zhou P."/>
            <person name="Barbe V."/>
            <person name="Bardou P."/>
            <person name="Bechner M."/>
            <person name="Bellec A."/>
            <person name="Berger A."/>
            <person name="Berges H."/>
            <person name="Bidwell S."/>
            <person name="Bisseling T."/>
            <person name="Choisne N."/>
            <person name="Couloux A."/>
            <person name="Denny R."/>
            <person name="Deshpande S."/>
            <person name="Dai X."/>
            <person name="Doyle J.J."/>
            <person name="Dudez A.M."/>
            <person name="Farmer A.D."/>
            <person name="Fouteau S."/>
            <person name="Franken C."/>
            <person name="Gibelin C."/>
            <person name="Gish J."/>
            <person name="Goldstein S."/>
            <person name="Gonzalez A.J."/>
            <person name="Green P.J."/>
            <person name="Hallab A."/>
            <person name="Hartog M."/>
            <person name="Hua A."/>
            <person name="Humphray S.J."/>
            <person name="Jeong D.H."/>
            <person name="Jing Y."/>
            <person name="Jocker A."/>
            <person name="Kenton S.M."/>
            <person name="Kim D.J."/>
            <person name="Klee K."/>
            <person name="Lai H."/>
            <person name="Lang C."/>
            <person name="Lin S."/>
            <person name="Macmil S.L."/>
            <person name="Magdelenat G."/>
            <person name="Matthews L."/>
            <person name="McCorrison J."/>
            <person name="Monaghan E.L."/>
            <person name="Mun J.H."/>
            <person name="Najar F.Z."/>
            <person name="Nicholson C."/>
            <person name="Noirot C."/>
            <person name="O'Bleness M."/>
            <person name="Paule C.R."/>
            <person name="Poulain J."/>
            <person name="Prion F."/>
            <person name="Qin B."/>
            <person name="Qu C."/>
            <person name="Retzel E.F."/>
            <person name="Riddle C."/>
            <person name="Sallet E."/>
            <person name="Samain S."/>
            <person name="Samson N."/>
            <person name="Sanders I."/>
            <person name="Saurat O."/>
            <person name="Scarpelli C."/>
            <person name="Schiex T."/>
            <person name="Segurens B."/>
            <person name="Severin A.J."/>
            <person name="Sherrier D.J."/>
            <person name="Shi R."/>
            <person name="Sims S."/>
            <person name="Singer S.R."/>
            <person name="Sinharoy S."/>
            <person name="Sterck L."/>
            <person name="Viollet A."/>
            <person name="Wang B.B."/>
            <person name="Wang K."/>
            <person name="Wang M."/>
            <person name="Wang X."/>
            <person name="Warfsmann J."/>
            <person name="Weissenbach J."/>
            <person name="White D.D."/>
            <person name="White J.D."/>
            <person name="Wiley G.B."/>
            <person name="Wincker P."/>
            <person name="Xing Y."/>
            <person name="Yang L."/>
            <person name="Yao Z."/>
            <person name="Ying F."/>
            <person name="Zhai J."/>
            <person name="Zhou L."/>
            <person name="Zuber A."/>
            <person name="Denarie J."/>
            <person name="Dixon R.A."/>
            <person name="May G.D."/>
            <person name="Schwartz D.C."/>
            <person name="Rogers J."/>
            <person name="Quetier F."/>
            <person name="Town C.D."/>
            <person name="Roe B.A."/>
        </authorList>
    </citation>
    <scope>NUCLEOTIDE SEQUENCE [LARGE SCALE GENOMIC DNA]</scope>
    <source>
        <strain evidence="2">A17</strain>
        <strain evidence="3 4">cv. Jemalong A17</strain>
    </source>
</reference>
<protein>
    <submittedName>
        <fullName evidence="2">Defensin/LCR-like protein</fullName>
    </submittedName>
</protein>
<evidence type="ECO:0000313" key="2">
    <source>
        <dbReference type="EMBL" id="KEH15265.1"/>
    </source>
</evidence>
<evidence type="ECO:0000313" key="3">
    <source>
        <dbReference type="EnsemblPlants" id="KEH15265"/>
    </source>
</evidence>
<gene>
    <name evidence="2" type="ORF">MTR_1557s0010</name>
</gene>
<evidence type="ECO:0000313" key="4">
    <source>
        <dbReference type="Proteomes" id="UP000002051"/>
    </source>
</evidence>
<proteinExistence type="predicted"/>
<sequence>MASHFLSTFQSRMTTRINPLLMSFIIMCVVSIMAAGIISNMFESIATGAEDLTNDEHCFNFPQCTGTDAFCDHACRVKYGDDNGGYCKPDKITCCCR</sequence>
<name>A0A072TNW4_MEDTR</name>
<keyword evidence="1" id="KW-0812">Transmembrane</keyword>
<keyword evidence="1" id="KW-1133">Transmembrane helix</keyword>
<dbReference type="HOGENOM" id="CLU_2350012_0_0_1"/>
<organism evidence="2 4">
    <name type="scientific">Medicago truncatula</name>
    <name type="common">Barrel medic</name>
    <name type="synonym">Medicago tribuloides</name>
    <dbReference type="NCBI Taxonomy" id="3880"/>
    <lineage>
        <taxon>Eukaryota</taxon>
        <taxon>Viridiplantae</taxon>
        <taxon>Streptophyta</taxon>
        <taxon>Embryophyta</taxon>
        <taxon>Tracheophyta</taxon>
        <taxon>Spermatophyta</taxon>
        <taxon>Magnoliopsida</taxon>
        <taxon>eudicotyledons</taxon>
        <taxon>Gunneridae</taxon>
        <taxon>Pentapetalae</taxon>
        <taxon>rosids</taxon>
        <taxon>fabids</taxon>
        <taxon>Fabales</taxon>
        <taxon>Fabaceae</taxon>
        <taxon>Papilionoideae</taxon>
        <taxon>50 kb inversion clade</taxon>
        <taxon>NPAAA clade</taxon>
        <taxon>Hologalegina</taxon>
        <taxon>IRL clade</taxon>
        <taxon>Trifolieae</taxon>
        <taxon>Medicago</taxon>
    </lineage>
</organism>
<keyword evidence="1" id="KW-0472">Membrane</keyword>
<accession>A0A072TNW4</accession>